<dbReference type="GO" id="GO:0005886">
    <property type="term" value="C:plasma membrane"/>
    <property type="evidence" value="ECO:0007669"/>
    <property type="project" value="UniProtKB-SubCell"/>
</dbReference>
<feature type="transmembrane region" description="Helical" evidence="9">
    <location>
        <begin position="12"/>
        <end position="28"/>
    </location>
</feature>
<evidence type="ECO:0000256" key="6">
    <source>
        <dbReference type="ARBA" id="ARBA00022692"/>
    </source>
</evidence>
<reference evidence="12 13" key="1">
    <citation type="journal article" date="2019" name="Nat. Med.">
        <title>A library of human gut bacterial isolates paired with longitudinal multiomics data enables mechanistic microbiome research.</title>
        <authorList>
            <person name="Poyet M."/>
            <person name="Groussin M."/>
            <person name="Gibbons S.M."/>
            <person name="Avila-Pacheco J."/>
            <person name="Jiang X."/>
            <person name="Kearney S.M."/>
            <person name="Perrotta A.R."/>
            <person name="Berdy B."/>
            <person name="Zhao S."/>
            <person name="Lieberman T.D."/>
            <person name="Swanson P.K."/>
            <person name="Smith M."/>
            <person name="Roesemann S."/>
            <person name="Alexander J.E."/>
            <person name="Rich S.A."/>
            <person name="Livny J."/>
            <person name="Vlamakis H."/>
            <person name="Clish C."/>
            <person name="Bullock K."/>
            <person name="Deik A."/>
            <person name="Scott J."/>
            <person name="Pierce K.A."/>
            <person name="Xavier R.J."/>
            <person name="Alm E.J."/>
        </authorList>
    </citation>
    <scope>NUCLEOTIDE SEQUENCE [LARGE SCALE GENOMIC DNA]</scope>
    <source>
        <strain evidence="10 12">BIOML-A4</strain>
        <strain evidence="11 13">BIOML-A5</strain>
    </source>
</reference>
<protein>
    <submittedName>
        <fullName evidence="10">PTS sorbose transporter subunit IIC</fullName>
    </submittedName>
</protein>
<organism evidence="10 12">
    <name type="scientific">Holdemania massiliensis</name>
    <dbReference type="NCBI Taxonomy" id="1468449"/>
    <lineage>
        <taxon>Bacteria</taxon>
        <taxon>Bacillati</taxon>
        <taxon>Bacillota</taxon>
        <taxon>Erysipelotrichia</taxon>
        <taxon>Erysipelotrichales</taxon>
        <taxon>Erysipelotrichaceae</taxon>
        <taxon>Holdemania</taxon>
    </lineage>
</organism>
<accession>A0A6N7S6P0</accession>
<evidence type="ECO:0000256" key="8">
    <source>
        <dbReference type="ARBA" id="ARBA00023136"/>
    </source>
</evidence>
<dbReference type="EMBL" id="WKPJ01000012">
    <property type="protein sequence ID" value="MSA89554.1"/>
    <property type="molecule type" value="Genomic_DNA"/>
</dbReference>
<proteinExistence type="predicted"/>
<dbReference type="PANTHER" id="PTHR32502">
    <property type="entry name" value="N-ACETYLGALACTOSAMINE PERMEASE II COMPONENT-RELATED"/>
    <property type="match status" value="1"/>
</dbReference>
<feature type="transmembrane region" description="Helical" evidence="9">
    <location>
        <begin position="34"/>
        <end position="53"/>
    </location>
</feature>
<keyword evidence="2" id="KW-0813">Transport</keyword>
<dbReference type="PANTHER" id="PTHR32502:SF28">
    <property type="entry name" value="PHOSPHOTRANSFERASE SYSTEM SUGAR-SPECIFIC EIIC COMPONENT"/>
    <property type="match status" value="1"/>
</dbReference>
<dbReference type="Pfam" id="PF03609">
    <property type="entry name" value="EII-Sor"/>
    <property type="match status" value="1"/>
</dbReference>
<evidence type="ECO:0000256" key="5">
    <source>
        <dbReference type="ARBA" id="ARBA00022683"/>
    </source>
</evidence>
<evidence type="ECO:0000313" key="13">
    <source>
        <dbReference type="Proteomes" id="UP000480929"/>
    </source>
</evidence>
<evidence type="ECO:0000256" key="7">
    <source>
        <dbReference type="ARBA" id="ARBA00022989"/>
    </source>
</evidence>
<evidence type="ECO:0000313" key="12">
    <source>
        <dbReference type="Proteomes" id="UP000433575"/>
    </source>
</evidence>
<dbReference type="OrthoDB" id="9815089at2"/>
<evidence type="ECO:0000256" key="3">
    <source>
        <dbReference type="ARBA" id="ARBA00022475"/>
    </source>
</evidence>
<feature type="transmembrane region" description="Helical" evidence="9">
    <location>
        <begin position="186"/>
        <end position="208"/>
    </location>
</feature>
<evidence type="ECO:0000313" key="11">
    <source>
        <dbReference type="EMBL" id="MSC33232.1"/>
    </source>
</evidence>
<dbReference type="EMBL" id="WKPI01000013">
    <property type="protein sequence ID" value="MSC33232.1"/>
    <property type="molecule type" value="Genomic_DNA"/>
</dbReference>
<dbReference type="AlphaFoldDB" id="A0A6N7S6P0"/>
<evidence type="ECO:0000313" key="10">
    <source>
        <dbReference type="EMBL" id="MSA89554.1"/>
    </source>
</evidence>
<keyword evidence="13" id="KW-1185">Reference proteome</keyword>
<evidence type="ECO:0000256" key="1">
    <source>
        <dbReference type="ARBA" id="ARBA00004651"/>
    </source>
</evidence>
<dbReference type="PROSITE" id="PS51106">
    <property type="entry name" value="PTS_EIIC_TYPE_4"/>
    <property type="match status" value="1"/>
</dbReference>
<dbReference type="Proteomes" id="UP000480929">
    <property type="component" value="Unassembled WGS sequence"/>
</dbReference>
<comment type="subcellular location">
    <subcellularLocation>
        <location evidence="1">Cell membrane</location>
        <topology evidence="1">Multi-pass membrane protein</topology>
    </subcellularLocation>
</comment>
<feature type="transmembrane region" description="Helical" evidence="9">
    <location>
        <begin position="101"/>
        <end position="120"/>
    </location>
</feature>
<keyword evidence="7 9" id="KW-1133">Transmembrane helix</keyword>
<feature type="transmembrane region" description="Helical" evidence="9">
    <location>
        <begin position="215"/>
        <end position="240"/>
    </location>
</feature>
<keyword evidence="6 9" id="KW-0812">Transmembrane</keyword>
<evidence type="ECO:0000256" key="9">
    <source>
        <dbReference type="SAM" id="Phobius"/>
    </source>
</evidence>
<keyword evidence="5" id="KW-0598">Phosphotransferase system</keyword>
<comment type="caution">
    <text evidence="10">The sequence shown here is derived from an EMBL/GenBank/DDBJ whole genome shotgun (WGS) entry which is preliminary data.</text>
</comment>
<dbReference type="InterPro" id="IPR004700">
    <property type="entry name" value="PTS_IIC_man"/>
</dbReference>
<keyword evidence="4" id="KW-0762">Sugar transport</keyword>
<dbReference type="InterPro" id="IPR050303">
    <property type="entry name" value="GatZ_KbaZ_carbometab"/>
</dbReference>
<keyword evidence="8 9" id="KW-0472">Membrane</keyword>
<dbReference type="Proteomes" id="UP000433575">
    <property type="component" value="Unassembled WGS sequence"/>
</dbReference>
<keyword evidence="3" id="KW-1003">Cell membrane</keyword>
<name>A0A6N7S6P0_9FIRM</name>
<dbReference type="GO" id="GO:0009401">
    <property type="term" value="P:phosphoenolpyruvate-dependent sugar phosphotransferase system"/>
    <property type="evidence" value="ECO:0007669"/>
    <property type="project" value="UniProtKB-KW"/>
</dbReference>
<gene>
    <name evidence="11" type="ORF">GKD88_08865</name>
    <name evidence="10" type="ORF">GKE08_09460</name>
</gene>
<evidence type="ECO:0000256" key="2">
    <source>
        <dbReference type="ARBA" id="ARBA00022448"/>
    </source>
</evidence>
<sequence length="266" mass="28885">MVPKDRKGEVMIQPWQIALITLYAFIQPNETRSFNIGLSMPILAGWFTGLLLGNPQTGLMLGGTLQLMTLGVNTYGGTSIPNTTVGAIVGTALSLNSTPELALGIAIPVALLMIQLDILARYANIFFLHRADHFISERNYDKAAFQNVLGMIAPGLSRAVPVFLVLCFGQPFIEVVMGWIPQWFMTGLQVAGGVIPVVGICILLNYLPTISKLPFLILGFLMAAYLKIPLIGIAGFGLVITLLDFMYSRQADQRWAAIKTGGDLDE</sequence>
<evidence type="ECO:0000256" key="4">
    <source>
        <dbReference type="ARBA" id="ARBA00022597"/>
    </source>
</evidence>